<evidence type="ECO:0000313" key="3">
    <source>
        <dbReference type="EMBL" id="KAJ8933165.1"/>
    </source>
</evidence>
<feature type="domain" description="FKRP stem" evidence="2">
    <location>
        <begin position="53"/>
        <end position="294"/>
    </location>
</feature>
<keyword evidence="1" id="KW-1133">Transmembrane helix</keyword>
<dbReference type="PANTHER" id="PTHR13627:SF31">
    <property type="entry name" value="RIBITOL 5-PHOSPHATE TRANSFERASE FKRP"/>
    <property type="match status" value="1"/>
</dbReference>
<accession>A0AAV8X3R2</accession>
<dbReference type="EMBL" id="JANEYF010003909">
    <property type="protein sequence ID" value="KAJ8933165.1"/>
    <property type="molecule type" value="Genomic_DNA"/>
</dbReference>
<sequence length="486" mass="56453">MRLKLTKSSPFFVVLIFLKIVMLYFTFRLFISFGGFKTENIETTPRVITKNPLKHISKLVTVIIREFELYENDVTLTAHSFINIFPTIQLFIIYDELPYPPLDIMLINNSLPNVKFISLSPSLKTPFAEHYPISQIKTKYVLFVPDSTRLTSRQSLQLMINELGRRPGNMVVAPVSSRRKDLNCLRINVTIREWTLKYSSVKSLECDGVSGKHILLLETDMLKRLSNAFILPFPQSLYIQTTVLNSKIYVLKGLSFHEGKPVLRSHHAQWKQKRAIQVRMKKFYELFKIKQVVRETGTIEWYGCTKDTVRCFGTVFESMPSYLFEKKWTPPCCLSNLRKTARHVFNSLDEAGVRYWLEAGSLLEDLSRCAWLKKAKDKPVVDPKGFLWEKATEGNFYHVHYSKSNKIHVNLFPFYSKNGTVTKDSWFTNHKNMEFPDNFLHPMSSIDFIGRSVPSPNNIRDFLELKFGKGSIENPEYPDPSKLKFP</sequence>
<organism evidence="3 4">
    <name type="scientific">Rhamnusium bicolor</name>
    <dbReference type="NCBI Taxonomy" id="1586634"/>
    <lineage>
        <taxon>Eukaryota</taxon>
        <taxon>Metazoa</taxon>
        <taxon>Ecdysozoa</taxon>
        <taxon>Arthropoda</taxon>
        <taxon>Hexapoda</taxon>
        <taxon>Insecta</taxon>
        <taxon>Pterygota</taxon>
        <taxon>Neoptera</taxon>
        <taxon>Endopterygota</taxon>
        <taxon>Coleoptera</taxon>
        <taxon>Polyphaga</taxon>
        <taxon>Cucujiformia</taxon>
        <taxon>Chrysomeloidea</taxon>
        <taxon>Cerambycidae</taxon>
        <taxon>Lepturinae</taxon>
        <taxon>Rhagiini</taxon>
        <taxon>Rhamnusium</taxon>
    </lineage>
</organism>
<evidence type="ECO:0000256" key="1">
    <source>
        <dbReference type="SAM" id="Phobius"/>
    </source>
</evidence>
<keyword evidence="1" id="KW-0812">Transmembrane</keyword>
<name>A0AAV8X3R2_9CUCU</name>
<comment type="caution">
    <text evidence="3">The sequence shown here is derived from an EMBL/GenBank/DDBJ whole genome shotgun (WGS) entry which is preliminary data.</text>
</comment>
<dbReference type="AlphaFoldDB" id="A0AAV8X3R2"/>
<dbReference type="InterPro" id="IPR055105">
    <property type="entry name" value="FKRP_N"/>
</dbReference>
<reference evidence="3" key="1">
    <citation type="journal article" date="2023" name="Insect Mol. Biol.">
        <title>Genome sequencing provides insights into the evolution of gene families encoding plant cell wall-degrading enzymes in longhorned beetles.</title>
        <authorList>
            <person name="Shin N.R."/>
            <person name="Okamura Y."/>
            <person name="Kirsch R."/>
            <person name="Pauchet Y."/>
        </authorList>
    </citation>
    <scope>NUCLEOTIDE SEQUENCE</scope>
    <source>
        <strain evidence="3">RBIC_L_NR</strain>
    </source>
</reference>
<proteinExistence type="predicted"/>
<feature type="transmembrane region" description="Helical" evidence="1">
    <location>
        <begin position="12"/>
        <end position="36"/>
    </location>
</feature>
<protein>
    <recommendedName>
        <fullName evidence="2">FKRP stem domain-containing protein</fullName>
    </recommendedName>
</protein>
<keyword evidence="1" id="KW-0472">Membrane</keyword>
<dbReference type="PANTHER" id="PTHR13627">
    <property type="entry name" value="FUKUTIN RELATED PROTEIN"/>
    <property type="match status" value="1"/>
</dbReference>
<evidence type="ECO:0000313" key="4">
    <source>
        <dbReference type="Proteomes" id="UP001162156"/>
    </source>
</evidence>
<evidence type="ECO:0000259" key="2">
    <source>
        <dbReference type="Pfam" id="PF22921"/>
    </source>
</evidence>
<dbReference type="GO" id="GO:0035269">
    <property type="term" value="P:protein O-linked glycosylation via mannose"/>
    <property type="evidence" value="ECO:0007669"/>
    <property type="project" value="TreeGrafter"/>
</dbReference>
<keyword evidence="4" id="KW-1185">Reference proteome</keyword>
<gene>
    <name evidence="3" type="ORF">NQ314_014172</name>
</gene>
<dbReference type="Proteomes" id="UP001162156">
    <property type="component" value="Unassembled WGS sequence"/>
</dbReference>
<dbReference type="InterPro" id="IPR052613">
    <property type="entry name" value="LicD_transferase"/>
</dbReference>
<dbReference type="GO" id="GO:0005794">
    <property type="term" value="C:Golgi apparatus"/>
    <property type="evidence" value="ECO:0007669"/>
    <property type="project" value="TreeGrafter"/>
</dbReference>
<dbReference type="Pfam" id="PF22921">
    <property type="entry name" value="FKRP_N"/>
    <property type="match status" value="1"/>
</dbReference>